<dbReference type="Pfam" id="PF05932">
    <property type="entry name" value="CesT"/>
    <property type="match status" value="1"/>
</dbReference>
<name>A0A8J7U626_9BACT</name>
<dbReference type="GO" id="GO:0030254">
    <property type="term" value="P:protein secretion by the type III secretion system"/>
    <property type="evidence" value="ECO:0007669"/>
    <property type="project" value="InterPro"/>
</dbReference>
<dbReference type="InterPro" id="IPR010261">
    <property type="entry name" value="Tir_chaperone"/>
</dbReference>
<accession>A0A8J7U626</accession>
<sequence length="159" mass="17322">MTDREVIDQALAALGDANGLKDFALGEDGSVGLSLGEGLDLALEWDETSRHFLIYLSVVPLPDTAPELLQLYHRLLVLNCLGIGTHNAVLSVHPEMKLVLMHMNVFVEDLSATRIMRTVDHLLEARNAVLAALAEDLSEASETEEAQGPPPVDPMNMRV</sequence>
<evidence type="ECO:0000256" key="1">
    <source>
        <dbReference type="SAM" id="MobiDB-lite"/>
    </source>
</evidence>
<dbReference type="CDD" id="cd16364">
    <property type="entry name" value="T3SC_I-like"/>
    <property type="match status" value="1"/>
</dbReference>
<dbReference type="Proteomes" id="UP000664417">
    <property type="component" value="Unassembled WGS sequence"/>
</dbReference>
<evidence type="ECO:0000313" key="2">
    <source>
        <dbReference type="EMBL" id="MBO1321449.1"/>
    </source>
</evidence>
<keyword evidence="3" id="KW-1185">Reference proteome</keyword>
<protein>
    <submittedName>
        <fullName evidence="2">Type III secretion system chaperone</fullName>
    </submittedName>
</protein>
<dbReference type="RefSeq" id="WP_207861423.1">
    <property type="nucleotide sequence ID" value="NZ_JAFREP010000024.1"/>
</dbReference>
<gene>
    <name evidence="2" type="ORF">J3U88_23405</name>
</gene>
<dbReference type="SUPFAM" id="SSF69635">
    <property type="entry name" value="Type III secretory system chaperone-like"/>
    <property type="match status" value="1"/>
</dbReference>
<dbReference type="Gene3D" id="3.30.1460.10">
    <property type="match status" value="1"/>
</dbReference>
<dbReference type="AlphaFoldDB" id="A0A8J7U626"/>
<dbReference type="EMBL" id="JAFREP010000024">
    <property type="protein sequence ID" value="MBO1321449.1"/>
    <property type="molecule type" value="Genomic_DNA"/>
</dbReference>
<feature type="region of interest" description="Disordered" evidence="1">
    <location>
        <begin position="139"/>
        <end position="159"/>
    </location>
</feature>
<organism evidence="2 3">
    <name type="scientific">Acanthopleuribacter pedis</name>
    <dbReference type="NCBI Taxonomy" id="442870"/>
    <lineage>
        <taxon>Bacteria</taxon>
        <taxon>Pseudomonadati</taxon>
        <taxon>Acidobacteriota</taxon>
        <taxon>Holophagae</taxon>
        <taxon>Acanthopleuribacterales</taxon>
        <taxon>Acanthopleuribacteraceae</taxon>
        <taxon>Acanthopleuribacter</taxon>
    </lineage>
</organism>
<proteinExistence type="predicted"/>
<evidence type="ECO:0000313" key="3">
    <source>
        <dbReference type="Proteomes" id="UP000664417"/>
    </source>
</evidence>
<comment type="caution">
    <text evidence="2">The sequence shown here is derived from an EMBL/GenBank/DDBJ whole genome shotgun (WGS) entry which is preliminary data.</text>
</comment>
<reference evidence="2" key="1">
    <citation type="submission" date="2021-03" db="EMBL/GenBank/DDBJ databases">
        <authorList>
            <person name="Wang G."/>
        </authorList>
    </citation>
    <scope>NUCLEOTIDE SEQUENCE</scope>
    <source>
        <strain evidence="2">KCTC 12899</strain>
    </source>
</reference>